<feature type="region of interest" description="Disordered" evidence="1">
    <location>
        <begin position="47"/>
        <end position="78"/>
    </location>
</feature>
<dbReference type="GeneID" id="9059140"/>
<dbReference type="AlphaFoldDB" id="C5L8K2"/>
<dbReference type="EMBL" id="GG680187">
    <property type="protein sequence ID" value="EER06941.1"/>
    <property type="molecule type" value="Genomic_DNA"/>
</dbReference>
<keyword evidence="3" id="KW-1185">Reference proteome</keyword>
<feature type="region of interest" description="Disordered" evidence="1">
    <location>
        <begin position="1"/>
        <end position="28"/>
    </location>
</feature>
<organism evidence="3">
    <name type="scientific">Perkinsus marinus (strain ATCC 50983 / TXsc)</name>
    <dbReference type="NCBI Taxonomy" id="423536"/>
    <lineage>
        <taxon>Eukaryota</taxon>
        <taxon>Sar</taxon>
        <taxon>Alveolata</taxon>
        <taxon>Perkinsozoa</taxon>
        <taxon>Perkinsea</taxon>
        <taxon>Perkinsida</taxon>
        <taxon>Perkinsidae</taxon>
        <taxon>Perkinsus</taxon>
    </lineage>
</organism>
<protein>
    <submittedName>
        <fullName evidence="2">Uncharacterized protein</fullName>
    </submittedName>
</protein>
<name>C5L8K2_PERM5</name>
<reference evidence="2 3" key="1">
    <citation type="submission" date="2008-07" db="EMBL/GenBank/DDBJ databases">
        <authorList>
            <person name="El-Sayed N."/>
            <person name="Caler E."/>
            <person name="Inman J."/>
            <person name="Amedeo P."/>
            <person name="Hass B."/>
            <person name="Wortman J."/>
        </authorList>
    </citation>
    <scope>NUCLEOTIDE SEQUENCE [LARGE SCALE GENOMIC DNA]</scope>
    <source>
        <strain evidence="3">ATCC 50983 / TXsc</strain>
    </source>
</reference>
<evidence type="ECO:0000256" key="1">
    <source>
        <dbReference type="SAM" id="MobiDB-lite"/>
    </source>
</evidence>
<feature type="compositionally biased region" description="Low complexity" evidence="1">
    <location>
        <begin position="11"/>
        <end position="22"/>
    </location>
</feature>
<proteinExistence type="predicted"/>
<sequence>MVRLFKKSNEESSSSATENNNNGKKESWSTKMKSAFCCGGSSHAVKDPKLIQHSQSRRSRGSIEVSPMTTRADSSARGSVVTDLDCEFRQAPMTTSLLADEHGSEEKTGRFHLFGHRRDGKELLKK</sequence>
<gene>
    <name evidence="2" type="ORF">Pmar_PMAR024979</name>
</gene>
<dbReference type="RefSeq" id="XP_002775125.1">
    <property type="nucleotide sequence ID" value="XM_002775079.1"/>
</dbReference>
<accession>C5L8K2</accession>
<dbReference type="InParanoid" id="C5L8K2"/>
<dbReference type="Proteomes" id="UP000007800">
    <property type="component" value="Unassembled WGS sequence"/>
</dbReference>
<evidence type="ECO:0000313" key="2">
    <source>
        <dbReference type="EMBL" id="EER06941.1"/>
    </source>
</evidence>
<feature type="compositionally biased region" description="Polar residues" evidence="1">
    <location>
        <begin position="67"/>
        <end position="77"/>
    </location>
</feature>
<evidence type="ECO:0000313" key="3">
    <source>
        <dbReference type="Proteomes" id="UP000007800"/>
    </source>
</evidence>
<dbReference type="OrthoDB" id="450631at2759"/>